<evidence type="ECO:0000313" key="6">
    <source>
        <dbReference type="Proteomes" id="UP000249056"/>
    </source>
</evidence>
<reference evidence="5 6" key="1">
    <citation type="submission" date="2018-06" db="EMBL/GenBank/DDBJ databases">
        <title>Genome Sequence of the Brown Rot Fungal Pathogen Monilinia fructigena.</title>
        <authorList>
            <person name="Landi L."/>
            <person name="De Miccolis Angelini R.M."/>
            <person name="Pollastro S."/>
            <person name="Abate D."/>
            <person name="Faretra F."/>
            <person name="Romanazzi G."/>
        </authorList>
    </citation>
    <scope>NUCLEOTIDE SEQUENCE [LARGE SCALE GENOMIC DNA]</scope>
    <source>
        <strain evidence="5 6">Mfrg269</strain>
    </source>
</reference>
<dbReference type="OrthoDB" id="447251at2759"/>
<keyword evidence="2" id="KW-0288">FMN</keyword>
<dbReference type="PANTHER" id="PTHR47429:SF7">
    <property type="entry name" value="GATA-FACTOR"/>
    <property type="match status" value="1"/>
</dbReference>
<dbReference type="EMBL" id="QKRW01000023">
    <property type="protein sequence ID" value="RAL62609.1"/>
    <property type="molecule type" value="Genomic_DNA"/>
</dbReference>
<gene>
    <name evidence="5" type="ORF">DID88_004456</name>
</gene>
<accession>A0A395IW89</accession>
<evidence type="ECO:0000256" key="2">
    <source>
        <dbReference type="ARBA" id="ARBA00022643"/>
    </source>
</evidence>
<dbReference type="AlphaFoldDB" id="A0A395IW89"/>
<proteinExistence type="predicted"/>
<keyword evidence="6" id="KW-1185">Reference proteome</keyword>
<evidence type="ECO:0000256" key="3">
    <source>
        <dbReference type="ARBA" id="ARBA00022991"/>
    </source>
</evidence>
<evidence type="ECO:0000256" key="4">
    <source>
        <dbReference type="SAM" id="MobiDB-lite"/>
    </source>
</evidence>
<evidence type="ECO:0000313" key="5">
    <source>
        <dbReference type="EMBL" id="RAL62609.1"/>
    </source>
</evidence>
<protein>
    <submittedName>
        <fullName evidence="5">Uncharacterized protein</fullName>
    </submittedName>
</protein>
<comment type="caution">
    <text evidence="5">The sequence shown here is derived from an EMBL/GenBank/DDBJ whole genome shotgun (WGS) entry which is preliminary data.</text>
</comment>
<keyword evidence="3" id="KW-0157">Chromophore</keyword>
<dbReference type="PANTHER" id="PTHR47429">
    <property type="entry name" value="PROTEIN TWIN LOV 1"/>
    <property type="match status" value="1"/>
</dbReference>
<organism evidence="5 6">
    <name type="scientific">Monilinia fructigena</name>
    <dbReference type="NCBI Taxonomy" id="38457"/>
    <lineage>
        <taxon>Eukaryota</taxon>
        <taxon>Fungi</taxon>
        <taxon>Dikarya</taxon>
        <taxon>Ascomycota</taxon>
        <taxon>Pezizomycotina</taxon>
        <taxon>Leotiomycetes</taxon>
        <taxon>Helotiales</taxon>
        <taxon>Sclerotiniaceae</taxon>
        <taxon>Monilinia</taxon>
    </lineage>
</organism>
<dbReference type="Proteomes" id="UP000249056">
    <property type="component" value="Unassembled WGS sequence"/>
</dbReference>
<keyword evidence="1" id="KW-0285">Flavoprotein</keyword>
<dbReference type="GO" id="GO:0005634">
    <property type="term" value="C:nucleus"/>
    <property type="evidence" value="ECO:0007669"/>
    <property type="project" value="TreeGrafter"/>
</dbReference>
<evidence type="ECO:0000256" key="1">
    <source>
        <dbReference type="ARBA" id="ARBA00022630"/>
    </source>
</evidence>
<sequence length="205" mass="22804">MKNNSRSLKSFQALYEERASIKDQQDQQGTNSRPDSRGSSSSDPMIFPGLYSPSGFDVLQILFQVQRRPNPTYTLGNIDSGVALLEILGKNCRFLQQPYDPNTFEILGNAPAAMSIPNINNSPTIRAIQNTNNDPNSFAKPAIRKALEYNLEAQVTLVNYRKSGERFLNVLTTVPIKWTTSAGEEKNYVVGFQAVAPPRFRTPSS</sequence>
<dbReference type="Gene3D" id="3.30.450.20">
    <property type="entry name" value="PAS domain"/>
    <property type="match status" value="1"/>
</dbReference>
<name>A0A395IW89_9HELO</name>
<feature type="region of interest" description="Disordered" evidence="4">
    <location>
        <begin position="19"/>
        <end position="46"/>
    </location>
</feature>